<dbReference type="InterPro" id="IPR020568">
    <property type="entry name" value="Ribosomal_Su5_D2-typ_SF"/>
</dbReference>
<dbReference type="InterPro" id="IPR004482">
    <property type="entry name" value="Mg_chelat-rel"/>
</dbReference>
<comment type="similarity">
    <text evidence="1">Belongs to the Mg-chelatase subunits D/I family. ComM subfamily.</text>
</comment>
<keyword evidence="2" id="KW-0547">Nucleotide-binding</keyword>
<dbReference type="Proteomes" id="UP000321899">
    <property type="component" value="Unassembled WGS sequence"/>
</dbReference>
<evidence type="ECO:0000313" key="5">
    <source>
        <dbReference type="EMBL" id="TYT74205.1"/>
    </source>
</evidence>
<organism evidence="5 6">
    <name type="scientific">Desulfobotulus mexicanus</name>
    <dbReference type="NCBI Taxonomy" id="2586642"/>
    <lineage>
        <taxon>Bacteria</taxon>
        <taxon>Pseudomonadati</taxon>
        <taxon>Thermodesulfobacteriota</taxon>
        <taxon>Desulfobacteria</taxon>
        <taxon>Desulfobacterales</taxon>
        <taxon>Desulfobacteraceae</taxon>
        <taxon>Desulfobotulus</taxon>
    </lineage>
</organism>
<dbReference type="NCBIfam" id="TIGR00368">
    <property type="entry name" value="YifB family Mg chelatase-like AAA ATPase"/>
    <property type="match status" value="1"/>
</dbReference>
<dbReference type="PRINTS" id="PR01657">
    <property type="entry name" value="MCMFAMILY"/>
</dbReference>
<evidence type="ECO:0000313" key="6">
    <source>
        <dbReference type="Proteomes" id="UP000321899"/>
    </source>
</evidence>
<evidence type="ECO:0000256" key="3">
    <source>
        <dbReference type="ARBA" id="ARBA00022840"/>
    </source>
</evidence>
<dbReference type="Pfam" id="PF13541">
    <property type="entry name" value="ChlI"/>
    <property type="match status" value="1"/>
</dbReference>
<dbReference type="InterPro" id="IPR003593">
    <property type="entry name" value="AAA+_ATPase"/>
</dbReference>
<dbReference type="InterPro" id="IPR000523">
    <property type="entry name" value="Mg_chelatse_chII-like_cat_dom"/>
</dbReference>
<keyword evidence="3" id="KW-0067">ATP-binding</keyword>
<dbReference type="Pfam" id="PF13335">
    <property type="entry name" value="Mg_chelatase_C"/>
    <property type="match status" value="1"/>
</dbReference>
<dbReference type="GO" id="GO:0005524">
    <property type="term" value="F:ATP binding"/>
    <property type="evidence" value="ECO:0007669"/>
    <property type="project" value="UniProtKB-KW"/>
</dbReference>
<dbReference type="Gene3D" id="3.30.230.10">
    <property type="match status" value="1"/>
</dbReference>
<dbReference type="OrthoDB" id="9813147at2"/>
<dbReference type="SMART" id="SM00382">
    <property type="entry name" value="AAA"/>
    <property type="match status" value="1"/>
</dbReference>
<dbReference type="Gene3D" id="3.40.50.300">
    <property type="entry name" value="P-loop containing nucleotide triphosphate hydrolases"/>
    <property type="match status" value="1"/>
</dbReference>
<dbReference type="SUPFAM" id="SSF52540">
    <property type="entry name" value="P-loop containing nucleoside triphosphate hydrolases"/>
    <property type="match status" value="1"/>
</dbReference>
<evidence type="ECO:0000256" key="2">
    <source>
        <dbReference type="ARBA" id="ARBA00022741"/>
    </source>
</evidence>
<sequence>MLARSCCAAVIGVDAIAVTVEVDVGRGLPVFQIVGLPETAVRESRDRIRTALRNGGYGFPKGRITVNLSPADIRKEGTGFDLAIALGILAASGFLPPDVVGSHLALGELSLDGRVNPVRGALAVAALADAAHIRGLLVPLANVAEAAASGRIPAFGIKNLGEAVDHLAGRKLLEPKEPVDFSCLNTSVWDADLKDVAGQDHAKRALEVAAAGSHNLLMSGSPGSGKTMLARRLPGILPPLSFDEALETSRIYSAAGLLDSSTGLVVTRPFRAPHHTISDAGLVGGGSHPRPGEISLAHQGVLFLDEFPEFRKSLLDMLRQPLEDRMLMVSRASCTVRFPASIMLVAAMNPCPCGYADEPDGRCRCAPSAVDRYRGKISGPLMDRMDIQIEVPSLAYQDFRRAGEGESSLRVRERVVRAREIQAQRFSGRPYLCNAAMDASAIREFCRTDYAGEKLLSYAAESLRLSARGVSRVLKIARTIADLEQSEALMESHLAEAVQYRRFRPDIS</sequence>
<dbReference type="EMBL" id="VDMB01000014">
    <property type="protein sequence ID" value="TYT74205.1"/>
    <property type="molecule type" value="Genomic_DNA"/>
</dbReference>
<proteinExistence type="inferred from homology"/>
<dbReference type="InterPro" id="IPR027417">
    <property type="entry name" value="P-loop_NTPase"/>
</dbReference>
<gene>
    <name evidence="5" type="ORF">FIM25_11525</name>
</gene>
<comment type="caution">
    <text evidence="5">The sequence shown here is derived from an EMBL/GenBank/DDBJ whole genome shotgun (WGS) entry which is preliminary data.</text>
</comment>
<keyword evidence="6" id="KW-1185">Reference proteome</keyword>
<dbReference type="InterPro" id="IPR001208">
    <property type="entry name" value="MCM_dom"/>
</dbReference>
<dbReference type="RefSeq" id="WP_139449441.1">
    <property type="nucleotide sequence ID" value="NZ_VDMB01000014.1"/>
</dbReference>
<dbReference type="Pfam" id="PF01078">
    <property type="entry name" value="Mg_chelatase"/>
    <property type="match status" value="1"/>
</dbReference>
<accession>A0A5S5MEZ9</accession>
<evidence type="ECO:0000256" key="1">
    <source>
        <dbReference type="ARBA" id="ARBA00006354"/>
    </source>
</evidence>
<dbReference type="InterPro" id="IPR025158">
    <property type="entry name" value="Mg_chelat-rel_C"/>
</dbReference>
<evidence type="ECO:0000259" key="4">
    <source>
        <dbReference type="SMART" id="SM00382"/>
    </source>
</evidence>
<dbReference type="AlphaFoldDB" id="A0A5S5MEZ9"/>
<dbReference type="PANTHER" id="PTHR32039">
    <property type="entry name" value="MAGNESIUM-CHELATASE SUBUNIT CHLI"/>
    <property type="match status" value="1"/>
</dbReference>
<protein>
    <submittedName>
        <fullName evidence="5">YifB family Mg chelatase-like AAA ATPase</fullName>
    </submittedName>
</protein>
<dbReference type="SUPFAM" id="SSF54211">
    <property type="entry name" value="Ribosomal protein S5 domain 2-like"/>
    <property type="match status" value="1"/>
</dbReference>
<feature type="domain" description="AAA+ ATPase" evidence="4">
    <location>
        <begin position="212"/>
        <end position="395"/>
    </location>
</feature>
<name>A0A5S5MEZ9_9BACT</name>
<dbReference type="GO" id="GO:0003677">
    <property type="term" value="F:DNA binding"/>
    <property type="evidence" value="ECO:0007669"/>
    <property type="project" value="InterPro"/>
</dbReference>
<reference evidence="5 6" key="1">
    <citation type="submission" date="2019-06" db="EMBL/GenBank/DDBJ databases">
        <title>Desulfobotulus mexicanus sp. nov., a novel sulfate-reducing bacterium isolated from the sediment of an alkaline crater lake in Mexico.</title>
        <authorList>
            <person name="Hirschler-Rea A."/>
        </authorList>
    </citation>
    <scope>NUCLEOTIDE SEQUENCE [LARGE SCALE GENOMIC DNA]</scope>
    <source>
        <strain evidence="5 6">PAR22N</strain>
    </source>
</reference>
<dbReference type="InterPro" id="IPR014721">
    <property type="entry name" value="Ribsml_uS5_D2-typ_fold_subgr"/>
</dbReference>
<dbReference type="PANTHER" id="PTHR32039:SF7">
    <property type="entry name" value="COMPETENCE PROTEIN COMM"/>
    <property type="match status" value="1"/>
</dbReference>
<dbReference type="InterPro" id="IPR045006">
    <property type="entry name" value="CHLI-like"/>
</dbReference>